<sequence>MNIFRRCYAAVQRVDVPAAVRRLRARLPSRGAVLASIGVVLLSLFVGMVVALGVPQVTLVLVGVIVLVPFVIFVGTRELLPLMFIYVFLVQGAANSFAHFHAAIWLGSGFAFLFLCRTALELVDLRAMRALAAHVPRFGSRSVIWCAVLFLVCFSFSLSLGHASMIQIISAVRFALPMFGVLFALYFIEFSERRIALLWNLLLLIVVLQIPLVIYQHFFSMTIDGWDSVVGSFGYGMSPVLVLFSIAGISYALARWMRGLMSTPVLVLIILAGCANMLLGEVKAVLFWMPMAIVLILRKRILRNVFAFAGYGLLIAGLLVGTALAYKAMYWGEKGTGGGSLEDKIARRGGYFFNPYEINQKTGEVSRIASLYIWYRDPIPTVRERLIGYGPGASAAAEGTGYGVVAKRFRPLRVNSTALSALLWDVGILGTLVFIAIPVAGIATALRFVRRAQAPPSQLAIVDTSLTILCLLLTTMIYNRNLVDETTVQLLAYFCLGNIVQFCRYHRHAGAEVATAQPQPARAPTALAMRA</sequence>
<dbReference type="RefSeq" id="WP_182219791.1">
    <property type="nucleotide sequence ID" value="NZ_JACEZS010000019.1"/>
</dbReference>
<feature type="transmembrane region" description="Helical" evidence="1">
    <location>
        <begin position="57"/>
        <end position="74"/>
    </location>
</feature>
<feature type="transmembrane region" description="Helical" evidence="1">
    <location>
        <begin position="260"/>
        <end position="279"/>
    </location>
</feature>
<evidence type="ECO:0008006" key="4">
    <source>
        <dbReference type="Google" id="ProtNLM"/>
    </source>
</evidence>
<evidence type="ECO:0000313" key="2">
    <source>
        <dbReference type="EMBL" id="MBA5607587.1"/>
    </source>
</evidence>
<dbReference type="Proteomes" id="UP000566711">
    <property type="component" value="Unassembled WGS sequence"/>
</dbReference>
<keyword evidence="1" id="KW-0472">Membrane</keyword>
<feature type="transmembrane region" description="Helical" evidence="1">
    <location>
        <begin position="235"/>
        <end position="253"/>
    </location>
</feature>
<gene>
    <name evidence="2" type="ORF">H3H36_19710</name>
</gene>
<dbReference type="AlphaFoldDB" id="A0A7W2EKQ2"/>
<evidence type="ECO:0000313" key="3">
    <source>
        <dbReference type="Proteomes" id="UP000566711"/>
    </source>
</evidence>
<evidence type="ECO:0000256" key="1">
    <source>
        <dbReference type="SAM" id="Phobius"/>
    </source>
</evidence>
<organism evidence="2 3">
    <name type="scientific">Rugamonas fusca</name>
    <dbReference type="NCBI Taxonomy" id="2758568"/>
    <lineage>
        <taxon>Bacteria</taxon>
        <taxon>Pseudomonadati</taxon>
        <taxon>Pseudomonadota</taxon>
        <taxon>Betaproteobacteria</taxon>
        <taxon>Burkholderiales</taxon>
        <taxon>Oxalobacteraceae</taxon>
        <taxon>Telluria group</taxon>
        <taxon>Rugamonas</taxon>
    </lineage>
</organism>
<name>A0A7W2EKQ2_9BURK</name>
<proteinExistence type="predicted"/>
<feature type="transmembrane region" description="Helical" evidence="1">
    <location>
        <begin position="421"/>
        <end position="446"/>
    </location>
</feature>
<feature type="transmembrane region" description="Helical" evidence="1">
    <location>
        <begin position="166"/>
        <end position="188"/>
    </location>
</feature>
<dbReference type="EMBL" id="JACEZS010000019">
    <property type="protein sequence ID" value="MBA5607587.1"/>
    <property type="molecule type" value="Genomic_DNA"/>
</dbReference>
<feature type="transmembrane region" description="Helical" evidence="1">
    <location>
        <begin position="458"/>
        <end position="478"/>
    </location>
</feature>
<feature type="transmembrane region" description="Helical" evidence="1">
    <location>
        <begin position="104"/>
        <end position="123"/>
    </location>
</feature>
<keyword evidence="1" id="KW-0812">Transmembrane</keyword>
<reference evidence="2 3" key="1">
    <citation type="submission" date="2020-07" db="EMBL/GenBank/DDBJ databases">
        <title>Novel species isolated from subtropical streams in China.</title>
        <authorList>
            <person name="Lu H."/>
        </authorList>
    </citation>
    <scope>NUCLEOTIDE SEQUENCE [LARGE SCALE GENOMIC DNA]</scope>
    <source>
        <strain evidence="2 3">FT3S</strain>
    </source>
</reference>
<feature type="transmembrane region" description="Helical" evidence="1">
    <location>
        <begin position="31"/>
        <end position="51"/>
    </location>
</feature>
<feature type="transmembrane region" description="Helical" evidence="1">
    <location>
        <begin position="79"/>
        <end position="98"/>
    </location>
</feature>
<feature type="transmembrane region" description="Helical" evidence="1">
    <location>
        <begin position="308"/>
        <end position="326"/>
    </location>
</feature>
<keyword evidence="1" id="KW-1133">Transmembrane helix</keyword>
<feature type="transmembrane region" description="Helical" evidence="1">
    <location>
        <begin position="195"/>
        <end position="215"/>
    </location>
</feature>
<accession>A0A7W2EKQ2</accession>
<comment type="caution">
    <text evidence="2">The sequence shown here is derived from an EMBL/GenBank/DDBJ whole genome shotgun (WGS) entry which is preliminary data.</text>
</comment>
<feature type="transmembrane region" description="Helical" evidence="1">
    <location>
        <begin position="143"/>
        <end position="160"/>
    </location>
</feature>
<protein>
    <recommendedName>
        <fullName evidence="4">O-antigen ligase domain-containing protein</fullName>
    </recommendedName>
</protein>
<keyword evidence="3" id="KW-1185">Reference proteome</keyword>